<dbReference type="InterPro" id="IPR044514">
    <property type="entry name" value="VIN3-like"/>
</dbReference>
<organism evidence="2 3">
    <name type="scientific">Hibiscus sabdariffa</name>
    <name type="common">roselle</name>
    <dbReference type="NCBI Taxonomy" id="183260"/>
    <lineage>
        <taxon>Eukaryota</taxon>
        <taxon>Viridiplantae</taxon>
        <taxon>Streptophyta</taxon>
        <taxon>Embryophyta</taxon>
        <taxon>Tracheophyta</taxon>
        <taxon>Spermatophyta</taxon>
        <taxon>Magnoliopsida</taxon>
        <taxon>eudicotyledons</taxon>
        <taxon>Gunneridae</taxon>
        <taxon>Pentapetalae</taxon>
        <taxon>rosids</taxon>
        <taxon>malvids</taxon>
        <taxon>Malvales</taxon>
        <taxon>Malvaceae</taxon>
        <taxon>Malvoideae</taxon>
        <taxon>Hibiscus</taxon>
    </lineage>
</organism>
<dbReference type="Proteomes" id="UP001472677">
    <property type="component" value="Unassembled WGS sequence"/>
</dbReference>
<dbReference type="PANTHER" id="PTHR46286:SF1">
    <property type="entry name" value="VIN3-LIKE PROTEIN 1"/>
    <property type="match status" value="1"/>
</dbReference>
<gene>
    <name evidence="2" type="ORF">V6N12_000953</name>
</gene>
<accession>A0ABR1ZZK4</accession>
<sequence length="103" mass="11759">MDQGVKCLPLTPMQSCAGKEQHTQMKRTHDCDSTLINSSPFRIANDSGPLDENFEYCVKVIRSLECEGHVNQEFRLKLLTWFSLRVNGARTQVVNTFIQTLIE</sequence>
<proteinExistence type="predicted"/>
<reference evidence="2 3" key="1">
    <citation type="journal article" date="2024" name="G3 (Bethesda)">
        <title>Genome assembly of Hibiscus sabdariffa L. provides insights into metabolisms of medicinal natural products.</title>
        <authorList>
            <person name="Kim T."/>
        </authorList>
    </citation>
    <scope>NUCLEOTIDE SEQUENCE [LARGE SCALE GENOMIC DNA]</scope>
    <source>
        <strain evidence="2">TK-2024</strain>
        <tissue evidence="2">Old leaves</tissue>
    </source>
</reference>
<dbReference type="Pfam" id="PF23380">
    <property type="entry name" value="VIN3_C"/>
    <property type="match status" value="1"/>
</dbReference>
<keyword evidence="3" id="KW-1185">Reference proteome</keyword>
<dbReference type="InterPro" id="IPR056990">
    <property type="entry name" value="VIN3-like_C"/>
</dbReference>
<dbReference type="EMBL" id="JBBPBM010001204">
    <property type="protein sequence ID" value="KAK8486127.1"/>
    <property type="molecule type" value="Genomic_DNA"/>
</dbReference>
<evidence type="ECO:0000313" key="2">
    <source>
        <dbReference type="EMBL" id="KAK8486127.1"/>
    </source>
</evidence>
<evidence type="ECO:0000259" key="1">
    <source>
        <dbReference type="Pfam" id="PF23380"/>
    </source>
</evidence>
<dbReference type="PANTHER" id="PTHR46286">
    <property type="entry name" value="VIN3-LIKE PROTEIN 2-RELATED"/>
    <property type="match status" value="1"/>
</dbReference>
<feature type="domain" description="VIN3-like C-terminal" evidence="1">
    <location>
        <begin position="51"/>
        <end position="103"/>
    </location>
</feature>
<name>A0ABR1ZZK4_9ROSI</name>
<protein>
    <recommendedName>
        <fullName evidence="1">VIN3-like C-terminal domain-containing protein</fullName>
    </recommendedName>
</protein>
<evidence type="ECO:0000313" key="3">
    <source>
        <dbReference type="Proteomes" id="UP001472677"/>
    </source>
</evidence>
<comment type="caution">
    <text evidence="2">The sequence shown here is derived from an EMBL/GenBank/DDBJ whole genome shotgun (WGS) entry which is preliminary data.</text>
</comment>